<dbReference type="Pfam" id="PF00226">
    <property type="entry name" value="DnaJ"/>
    <property type="match status" value="1"/>
</dbReference>
<reference evidence="2" key="1">
    <citation type="submission" date="2022-02" db="EMBL/GenBank/DDBJ databases">
        <authorList>
            <person name="Giguere J D."/>
        </authorList>
    </citation>
    <scope>NUCLEOTIDE SEQUENCE</scope>
    <source>
        <strain evidence="2">CCAP 1055/1</strain>
    </source>
</reference>
<dbReference type="AlphaFoldDB" id="A0A8J9T252"/>
<dbReference type="PANTHER" id="PTHR44144">
    <property type="entry name" value="DNAJ HOMOLOG SUBFAMILY C MEMBER 9"/>
    <property type="match status" value="1"/>
</dbReference>
<dbReference type="InterPro" id="IPR001623">
    <property type="entry name" value="DnaJ_domain"/>
</dbReference>
<dbReference type="GO" id="GO:0005737">
    <property type="term" value="C:cytoplasm"/>
    <property type="evidence" value="ECO:0007669"/>
    <property type="project" value="TreeGrafter"/>
</dbReference>
<dbReference type="EMBL" id="OU594954">
    <property type="protein sequence ID" value="CAG9280409.1"/>
    <property type="molecule type" value="Genomic_DNA"/>
</dbReference>
<evidence type="ECO:0000259" key="1">
    <source>
        <dbReference type="PROSITE" id="PS50076"/>
    </source>
</evidence>
<gene>
    <name evidence="2" type="ORF">PTTT1_LOCUS13209</name>
</gene>
<dbReference type="Proteomes" id="UP000836788">
    <property type="component" value="Chromosome 13"/>
</dbReference>
<dbReference type="SUPFAM" id="SSF46565">
    <property type="entry name" value="Chaperone J-domain"/>
    <property type="match status" value="1"/>
</dbReference>
<proteinExistence type="predicted"/>
<evidence type="ECO:0000313" key="2">
    <source>
        <dbReference type="EMBL" id="CAG9280409.1"/>
    </source>
</evidence>
<dbReference type="CDD" id="cd06257">
    <property type="entry name" value="DnaJ"/>
    <property type="match status" value="1"/>
</dbReference>
<dbReference type="PROSITE" id="PS00636">
    <property type="entry name" value="DNAJ_1"/>
    <property type="match status" value="1"/>
</dbReference>
<feature type="domain" description="J" evidence="1">
    <location>
        <begin position="1"/>
        <end position="68"/>
    </location>
</feature>
<dbReference type="PRINTS" id="PR00625">
    <property type="entry name" value="JDOMAIN"/>
</dbReference>
<feature type="non-terminal residue" evidence="2">
    <location>
        <position position="1"/>
    </location>
</feature>
<dbReference type="InterPro" id="IPR052594">
    <property type="entry name" value="J_domain-containing_protein"/>
</dbReference>
<dbReference type="GO" id="GO:0005634">
    <property type="term" value="C:nucleus"/>
    <property type="evidence" value="ECO:0007669"/>
    <property type="project" value="TreeGrafter"/>
</dbReference>
<accession>A0A8J9T252</accession>
<dbReference type="GO" id="GO:0031072">
    <property type="term" value="F:heat shock protein binding"/>
    <property type="evidence" value="ECO:0007669"/>
    <property type="project" value="TreeGrafter"/>
</dbReference>
<sequence>DLYKLLGVPRTATTKAIKQAYRRKALETHPDKQKQLPADEAAEAFRQVVHAFEILSDVASRQRYDRTGSSQ</sequence>
<dbReference type="Gene3D" id="1.10.287.110">
    <property type="entry name" value="DnaJ domain"/>
    <property type="match status" value="1"/>
</dbReference>
<feature type="non-terminal residue" evidence="2">
    <location>
        <position position="71"/>
    </location>
</feature>
<protein>
    <recommendedName>
        <fullName evidence="1">J domain-containing protein</fullName>
    </recommendedName>
</protein>
<dbReference type="PANTHER" id="PTHR44144:SF1">
    <property type="entry name" value="DNAJ HOMOLOG SUBFAMILY C MEMBER 9"/>
    <property type="match status" value="1"/>
</dbReference>
<dbReference type="InterPro" id="IPR018253">
    <property type="entry name" value="DnaJ_domain_CS"/>
</dbReference>
<dbReference type="SMART" id="SM00271">
    <property type="entry name" value="DnaJ"/>
    <property type="match status" value="1"/>
</dbReference>
<dbReference type="InterPro" id="IPR036869">
    <property type="entry name" value="J_dom_sf"/>
</dbReference>
<dbReference type="PROSITE" id="PS50076">
    <property type="entry name" value="DNAJ_2"/>
    <property type="match status" value="1"/>
</dbReference>
<name>A0A8J9T252_PHATR</name>
<organism evidence="2">
    <name type="scientific">Phaeodactylum tricornutum</name>
    <name type="common">Diatom</name>
    <dbReference type="NCBI Taxonomy" id="2850"/>
    <lineage>
        <taxon>Eukaryota</taxon>
        <taxon>Sar</taxon>
        <taxon>Stramenopiles</taxon>
        <taxon>Ochrophyta</taxon>
        <taxon>Bacillariophyta</taxon>
        <taxon>Bacillariophyceae</taxon>
        <taxon>Bacillariophycidae</taxon>
        <taxon>Naviculales</taxon>
        <taxon>Phaeodactylaceae</taxon>
        <taxon>Phaeodactylum</taxon>
    </lineage>
</organism>